<feature type="transmembrane region" description="Helical" evidence="1">
    <location>
        <begin position="44"/>
        <end position="66"/>
    </location>
</feature>
<protein>
    <recommendedName>
        <fullName evidence="4">PH (Pleckstrin Homology) domain-containing protein</fullName>
    </recommendedName>
</protein>
<evidence type="ECO:0000313" key="3">
    <source>
        <dbReference type="Proteomes" id="UP000248918"/>
    </source>
</evidence>
<feature type="transmembrane region" description="Helical" evidence="1">
    <location>
        <begin position="20"/>
        <end position="38"/>
    </location>
</feature>
<gene>
    <name evidence="2" type="ORF">BX591_1143</name>
</gene>
<evidence type="ECO:0000313" key="2">
    <source>
        <dbReference type="EMBL" id="RAS26343.1"/>
    </source>
</evidence>
<sequence length="149" mass="17177">MNTLSQPNGPQLTIRGSRFAMPAFGATILIILGCYVFLAASNPFMSFGTVLMTFFTPLIALISMNLTTRAVFYDDRCKVARIEIFYENIVFIKRGRFLLTIHYNRPNEARAKPRRASLSFWEMRRHEQDKCLEILRQSLTEKAVLNSTF</sequence>
<dbReference type="OrthoDB" id="9099617at2"/>
<organism evidence="2 3">
    <name type="scientific">Paraburkholderia bryophila</name>
    <dbReference type="NCBI Taxonomy" id="420952"/>
    <lineage>
        <taxon>Bacteria</taxon>
        <taxon>Pseudomonadati</taxon>
        <taxon>Pseudomonadota</taxon>
        <taxon>Betaproteobacteria</taxon>
        <taxon>Burkholderiales</taxon>
        <taxon>Burkholderiaceae</taxon>
        <taxon>Paraburkholderia</taxon>
    </lineage>
</organism>
<evidence type="ECO:0008006" key="4">
    <source>
        <dbReference type="Google" id="ProtNLM"/>
    </source>
</evidence>
<accession>A0A329BUT5</accession>
<dbReference type="EMBL" id="QLTK01000014">
    <property type="protein sequence ID" value="RAS26343.1"/>
    <property type="molecule type" value="Genomic_DNA"/>
</dbReference>
<comment type="caution">
    <text evidence="2">The sequence shown here is derived from an EMBL/GenBank/DDBJ whole genome shotgun (WGS) entry which is preliminary data.</text>
</comment>
<keyword evidence="1" id="KW-1133">Transmembrane helix</keyword>
<name>A0A329BUT5_9BURK</name>
<reference evidence="2 3" key="1">
    <citation type="submission" date="2018-06" db="EMBL/GenBank/DDBJ databases">
        <title>Genomic Encyclopedia of Type Strains, Phase III (KMG-III): the genomes of soil and plant-associated and newly described type strains.</title>
        <authorList>
            <person name="Whitman W."/>
        </authorList>
    </citation>
    <scope>NUCLEOTIDE SEQUENCE [LARGE SCALE GENOMIC DNA]</scope>
    <source>
        <strain evidence="2 3">LMG 23644</strain>
    </source>
</reference>
<evidence type="ECO:0000256" key="1">
    <source>
        <dbReference type="SAM" id="Phobius"/>
    </source>
</evidence>
<proteinExistence type="predicted"/>
<dbReference type="AlphaFoldDB" id="A0A329BUT5"/>
<dbReference type="RefSeq" id="WP_146749794.1">
    <property type="nucleotide sequence ID" value="NZ_CADFFP010000017.1"/>
</dbReference>
<dbReference type="Proteomes" id="UP000248918">
    <property type="component" value="Unassembled WGS sequence"/>
</dbReference>
<keyword evidence="1" id="KW-0472">Membrane</keyword>
<keyword evidence="1" id="KW-0812">Transmembrane</keyword>